<comment type="catalytic activity">
    <reaction evidence="5">
        <text>N-terminal L-alanyl-[ribosomal protein bS18] + acetyl-CoA = N-terminal N(alpha)-acetyl-L-alanyl-[ribosomal protein bS18] + CoA + H(+)</text>
        <dbReference type="Rhea" id="RHEA:43756"/>
        <dbReference type="Rhea" id="RHEA-COMP:10676"/>
        <dbReference type="Rhea" id="RHEA-COMP:10677"/>
        <dbReference type="ChEBI" id="CHEBI:15378"/>
        <dbReference type="ChEBI" id="CHEBI:57287"/>
        <dbReference type="ChEBI" id="CHEBI:57288"/>
        <dbReference type="ChEBI" id="CHEBI:64718"/>
        <dbReference type="ChEBI" id="CHEBI:83683"/>
        <dbReference type="EC" id="2.3.1.266"/>
    </reaction>
</comment>
<comment type="subcellular location">
    <subcellularLocation>
        <location evidence="5">Cytoplasm</location>
    </subcellularLocation>
</comment>
<dbReference type="AlphaFoldDB" id="A0A1C7I6A5"/>
<evidence type="ECO:0000259" key="6">
    <source>
        <dbReference type="PROSITE" id="PS51186"/>
    </source>
</evidence>
<keyword evidence="8" id="KW-1185">Reference proteome</keyword>
<dbReference type="Gene3D" id="3.40.630.30">
    <property type="match status" value="1"/>
</dbReference>
<dbReference type="KEGG" id="byl:A4V09_00945"/>
<dbReference type="InterPro" id="IPR016181">
    <property type="entry name" value="Acyl_CoA_acyltransferase"/>
</dbReference>
<dbReference type="RefSeq" id="WP_065540696.1">
    <property type="nucleotide sequence ID" value="NZ_CP015405.2"/>
</dbReference>
<name>A0A1C7I6A5_9FIRM</name>
<sequence>MLIIRDMRPEDTTAAAQIEAENFSRPWQASGFLDAVHSAHAIYFVAELDGVIIGYAGMWTALDEGEITNVSVKSSCWGKHIGRQLVEALVEAGKKAGVSSFFLEVRQSNKRAIALYRSCGFEEAGLRKNFYESPTEHAVVMCKR</sequence>
<evidence type="ECO:0000313" key="8">
    <source>
        <dbReference type="Proteomes" id="UP000092574"/>
    </source>
</evidence>
<dbReference type="PANTHER" id="PTHR43420">
    <property type="entry name" value="ACETYLTRANSFERASE"/>
    <property type="match status" value="1"/>
</dbReference>
<feature type="domain" description="N-acetyltransferase" evidence="6">
    <location>
        <begin position="2"/>
        <end position="144"/>
    </location>
</feature>
<dbReference type="InterPro" id="IPR000182">
    <property type="entry name" value="GNAT_dom"/>
</dbReference>
<reference evidence="7" key="1">
    <citation type="submission" date="2017-04" db="EMBL/GenBank/DDBJ databases">
        <title>Complete Genome Sequences of Twelve Strains of a Stable Defined Moderately Diverse Mouse Microbiota 2 (sDMDMm2).</title>
        <authorList>
            <person name="Uchimura Y."/>
            <person name="Wyss M."/>
            <person name="Brugiroux S."/>
            <person name="Limenitakis J.P."/>
            <person name="Stecher B."/>
            <person name="McCoy K.D."/>
            <person name="Macpherson A.J."/>
        </authorList>
    </citation>
    <scope>NUCLEOTIDE SEQUENCE</scope>
    <source>
        <strain evidence="7">YL58</strain>
    </source>
</reference>
<dbReference type="PROSITE" id="PS51186">
    <property type="entry name" value="GNAT"/>
    <property type="match status" value="1"/>
</dbReference>
<evidence type="ECO:0000256" key="4">
    <source>
        <dbReference type="ARBA" id="ARBA00023315"/>
    </source>
</evidence>
<dbReference type="EMBL" id="CP015405">
    <property type="protein sequence ID" value="ANU74464.1"/>
    <property type="molecule type" value="Genomic_DNA"/>
</dbReference>
<organism evidence="7 8">
    <name type="scientific">Blautia pseudococcoides</name>
    <dbReference type="NCBI Taxonomy" id="1796616"/>
    <lineage>
        <taxon>Bacteria</taxon>
        <taxon>Bacillati</taxon>
        <taxon>Bacillota</taxon>
        <taxon>Clostridia</taxon>
        <taxon>Lachnospirales</taxon>
        <taxon>Lachnospiraceae</taxon>
        <taxon>Blautia</taxon>
    </lineage>
</organism>
<dbReference type="PANTHER" id="PTHR43420:SF44">
    <property type="entry name" value="ACETYLTRANSFERASE YPEA"/>
    <property type="match status" value="1"/>
</dbReference>
<proteinExistence type="inferred from homology"/>
<keyword evidence="4" id="KW-0012">Acyltransferase</keyword>
<evidence type="ECO:0000256" key="3">
    <source>
        <dbReference type="ARBA" id="ARBA00022679"/>
    </source>
</evidence>
<dbReference type="SUPFAM" id="SSF55729">
    <property type="entry name" value="Acyl-CoA N-acyltransferases (Nat)"/>
    <property type="match status" value="1"/>
</dbReference>
<comment type="function">
    <text evidence="5">Acetylates the N-terminal alanine of ribosomal protein bS18.</text>
</comment>
<gene>
    <name evidence="7" type="ORF">A4V09_00945</name>
</gene>
<evidence type="ECO:0000256" key="5">
    <source>
        <dbReference type="RuleBase" id="RU363094"/>
    </source>
</evidence>
<keyword evidence="3" id="KW-0808">Transferase</keyword>
<dbReference type="GO" id="GO:0005737">
    <property type="term" value="C:cytoplasm"/>
    <property type="evidence" value="ECO:0007669"/>
    <property type="project" value="UniProtKB-SubCell"/>
</dbReference>
<dbReference type="InterPro" id="IPR050680">
    <property type="entry name" value="YpeA/RimI_acetyltransf"/>
</dbReference>
<dbReference type="EC" id="2.3.1.266" evidence="5"/>
<keyword evidence="2 5" id="KW-0963">Cytoplasm</keyword>
<comment type="similarity">
    <text evidence="1 5">Belongs to the acetyltransferase family. RimI subfamily.</text>
</comment>
<dbReference type="CDD" id="cd04301">
    <property type="entry name" value="NAT_SF"/>
    <property type="match status" value="1"/>
</dbReference>
<evidence type="ECO:0000313" key="7">
    <source>
        <dbReference type="EMBL" id="ANU74464.1"/>
    </source>
</evidence>
<dbReference type="NCBIfam" id="TIGR01575">
    <property type="entry name" value="rimI"/>
    <property type="match status" value="1"/>
</dbReference>
<evidence type="ECO:0000256" key="1">
    <source>
        <dbReference type="ARBA" id="ARBA00005395"/>
    </source>
</evidence>
<protein>
    <recommendedName>
        <fullName evidence="5">[Ribosomal protein bS18]-alanine N-acetyltransferase</fullName>
        <ecNumber evidence="5">2.3.1.266</ecNumber>
    </recommendedName>
</protein>
<dbReference type="Pfam" id="PF00583">
    <property type="entry name" value="Acetyltransf_1"/>
    <property type="match status" value="1"/>
</dbReference>
<evidence type="ECO:0000256" key="2">
    <source>
        <dbReference type="ARBA" id="ARBA00022490"/>
    </source>
</evidence>
<dbReference type="InterPro" id="IPR006464">
    <property type="entry name" value="AcTrfase_RimI/Ard1"/>
</dbReference>
<dbReference type="STRING" id="1796616.A4V09_00945"/>
<dbReference type="Proteomes" id="UP000092574">
    <property type="component" value="Chromosome"/>
</dbReference>
<accession>A0A1C7I6A5</accession>
<dbReference type="GO" id="GO:0008999">
    <property type="term" value="F:protein-N-terminal-alanine acetyltransferase activity"/>
    <property type="evidence" value="ECO:0007669"/>
    <property type="project" value="UniProtKB-EC"/>
</dbReference>
<dbReference type="OrthoDB" id="9794566at2"/>